<proteinExistence type="predicted"/>
<reference evidence="1 2" key="2">
    <citation type="submission" date="2018-11" db="EMBL/GenBank/DDBJ databases">
        <authorList>
            <consortium name="Pathogen Informatics"/>
        </authorList>
    </citation>
    <scope>NUCLEOTIDE SEQUENCE [LARGE SCALE GENOMIC DNA]</scope>
</reference>
<accession>A0A0N4Y5F6</accession>
<evidence type="ECO:0000313" key="3">
    <source>
        <dbReference type="WBParaSite" id="NBR_0001122501-mRNA-1"/>
    </source>
</evidence>
<dbReference type="Proteomes" id="UP000271162">
    <property type="component" value="Unassembled WGS sequence"/>
</dbReference>
<dbReference type="AlphaFoldDB" id="A0A0N4Y5F6"/>
<evidence type="ECO:0000313" key="2">
    <source>
        <dbReference type="Proteomes" id="UP000271162"/>
    </source>
</evidence>
<dbReference type="WBParaSite" id="NBR_0001122501-mRNA-1">
    <property type="protein sequence ID" value="NBR_0001122501-mRNA-1"/>
    <property type="gene ID" value="NBR_0001122501"/>
</dbReference>
<protein>
    <submittedName>
        <fullName evidence="3">Mediator of RNA polymerase II transcription subunit 22</fullName>
    </submittedName>
</protein>
<evidence type="ECO:0000313" key="1">
    <source>
        <dbReference type="EMBL" id="VDL74815.1"/>
    </source>
</evidence>
<name>A0A0N4Y5F6_NIPBR</name>
<reference evidence="3" key="1">
    <citation type="submission" date="2016-04" db="UniProtKB">
        <authorList>
            <consortium name="WormBaseParasite"/>
        </authorList>
    </citation>
    <scope>IDENTIFICATION</scope>
</reference>
<dbReference type="EMBL" id="UYSL01020484">
    <property type="protein sequence ID" value="VDL74815.1"/>
    <property type="molecule type" value="Genomic_DNA"/>
</dbReference>
<sequence>MKTGDGGLASDPLTTVRLVKKIISDKMETAKENDREVEATLCLRATQRLAEYEAMLEDLSHRRSNAIVHNDIEEADKIRVTMADCRDTVLRSTQVDLLLGRDEGFEKGNNEHNLQPAF</sequence>
<gene>
    <name evidence="1" type="ORF">NBR_LOCUS11226</name>
</gene>
<dbReference type="OMA" id="RVTMADC"/>
<keyword evidence="2" id="KW-1185">Reference proteome</keyword>
<organism evidence="3">
    <name type="scientific">Nippostrongylus brasiliensis</name>
    <name type="common">Rat hookworm</name>
    <dbReference type="NCBI Taxonomy" id="27835"/>
    <lineage>
        <taxon>Eukaryota</taxon>
        <taxon>Metazoa</taxon>
        <taxon>Ecdysozoa</taxon>
        <taxon>Nematoda</taxon>
        <taxon>Chromadorea</taxon>
        <taxon>Rhabditida</taxon>
        <taxon>Rhabditina</taxon>
        <taxon>Rhabditomorpha</taxon>
        <taxon>Strongyloidea</taxon>
        <taxon>Heligmosomidae</taxon>
        <taxon>Nippostrongylus</taxon>
    </lineage>
</organism>